<keyword evidence="3" id="KW-1185">Reference proteome</keyword>
<dbReference type="RefSeq" id="XP_015068843.1">
    <property type="nucleotide sequence ID" value="XM_015213357.1"/>
</dbReference>
<organism evidence="3 4">
    <name type="scientific">Solanum pennellii</name>
    <name type="common">Tomato</name>
    <name type="synonym">Lycopersicon pennellii</name>
    <dbReference type="NCBI Taxonomy" id="28526"/>
    <lineage>
        <taxon>Eukaryota</taxon>
        <taxon>Viridiplantae</taxon>
        <taxon>Streptophyta</taxon>
        <taxon>Embryophyta</taxon>
        <taxon>Tracheophyta</taxon>
        <taxon>Spermatophyta</taxon>
        <taxon>Magnoliopsida</taxon>
        <taxon>eudicotyledons</taxon>
        <taxon>Gunneridae</taxon>
        <taxon>Pentapetalae</taxon>
        <taxon>asterids</taxon>
        <taxon>lamiids</taxon>
        <taxon>Solanales</taxon>
        <taxon>Solanaceae</taxon>
        <taxon>Solanoideae</taxon>
        <taxon>Solaneae</taxon>
        <taxon>Solanum</taxon>
        <taxon>Solanum subgen. Lycopersicon</taxon>
    </lineage>
</organism>
<proteinExistence type="predicted"/>
<accession>A0ABM1GBT3</accession>
<reference evidence="4" key="2">
    <citation type="submission" date="2025-08" db="UniProtKB">
        <authorList>
            <consortium name="RefSeq"/>
        </authorList>
    </citation>
    <scope>IDENTIFICATION</scope>
</reference>
<dbReference type="InterPro" id="IPR004332">
    <property type="entry name" value="Transposase_MuDR"/>
</dbReference>
<name>A0ABM1GBT3_SOLPN</name>
<dbReference type="Proteomes" id="UP000694930">
    <property type="component" value="Chromosome 3"/>
</dbReference>
<feature type="domain" description="MULE transposase" evidence="2">
    <location>
        <begin position="207"/>
        <end position="279"/>
    </location>
</feature>
<feature type="domain" description="Transposase MuDR plant" evidence="1">
    <location>
        <begin position="46"/>
        <end position="107"/>
    </location>
</feature>
<protein>
    <submittedName>
        <fullName evidence="4">Uncharacterized protein LOC107013445</fullName>
    </submittedName>
</protein>
<dbReference type="Pfam" id="PF10551">
    <property type="entry name" value="MULE"/>
    <property type="match status" value="1"/>
</dbReference>
<dbReference type="GeneID" id="107013445"/>
<dbReference type="InterPro" id="IPR018289">
    <property type="entry name" value="MULE_transposase_dom"/>
</dbReference>
<evidence type="ECO:0000313" key="3">
    <source>
        <dbReference type="Proteomes" id="UP000694930"/>
    </source>
</evidence>
<evidence type="ECO:0000259" key="1">
    <source>
        <dbReference type="Pfam" id="PF03108"/>
    </source>
</evidence>
<reference evidence="3" key="1">
    <citation type="journal article" date="2014" name="Nat. Genet.">
        <title>The genome of the stress-tolerant wild tomato species Solanum pennellii.</title>
        <authorList>
            <person name="Bolger A."/>
            <person name="Scossa F."/>
            <person name="Bolger M.E."/>
            <person name="Lanz C."/>
            <person name="Maumus F."/>
            <person name="Tohge T."/>
            <person name="Quesneville H."/>
            <person name="Alseekh S."/>
            <person name="Sorensen I."/>
            <person name="Lichtenstein G."/>
            <person name="Fich E.A."/>
            <person name="Conte M."/>
            <person name="Keller H."/>
            <person name="Schneeberger K."/>
            <person name="Schwacke R."/>
            <person name="Ofner I."/>
            <person name="Vrebalov J."/>
            <person name="Xu Y."/>
            <person name="Osorio S."/>
            <person name="Aflitos S.A."/>
            <person name="Schijlen E."/>
            <person name="Jimenez-Gomez J.M."/>
            <person name="Ryngajllo M."/>
            <person name="Kimura S."/>
            <person name="Kumar R."/>
            <person name="Koenig D."/>
            <person name="Headland L.R."/>
            <person name="Maloof J.N."/>
            <person name="Sinha N."/>
            <person name="van Ham R.C."/>
            <person name="Lankhorst R.K."/>
            <person name="Mao L."/>
            <person name="Vogel A."/>
            <person name="Arsova B."/>
            <person name="Panstruga R."/>
            <person name="Fei Z."/>
            <person name="Rose J.K."/>
            <person name="Zamir D."/>
            <person name="Carrari F."/>
            <person name="Giovannoni J.J."/>
            <person name="Weigel D."/>
            <person name="Usadel B."/>
            <person name="Fernie A.R."/>
        </authorList>
    </citation>
    <scope>NUCLEOTIDE SEQUENCE [LARGE SCALE GENOMIC DNA]</scope>
    <source>
        <strain evidence="3">cv. LA0716</strain>
    </source>
</reference>
<dbReference type="PANTHER" id="PTHR31973">
    <property type="entry name" value="POLYPROTEIN, PUTATIVE-RELATED"/>
    <property type="match status" value="1"/>
</dbReference>
<dbReference type="PANTHER" id="PTHR31973:SF113">
    <property type="entry name" value="PROTEIN FAR1-RELATED SEQUENCE 5-LIKE"/>
    <property type="match status" value="1"/>
</dbReference>
<dbReference type="Pfam" id="PF03108">
    <property type="entry name" value="DBD_Tnp_Mut"/>
    <property type="match status" value="1"/>
</dbReference>
<gene>
    <name evidence="4" type="primary">LOC107013445</name>
</gene>
<evidence type="ECO:0000313" key="4">
    <source>
        <dbReference type="RefSeq" id="XP_015068843.1"/>
    </source>
</evidence>
<evidence type="ECO:0000259" key="2">
    <source>
        <dbReference type="Pfam" id="PF10551"/>
    </source>
</evidence>
<sequence length="282" mass="31856">MEVFATVAENDSHGMIVVESEETNVAFVSIDTTGVISDESNKHVEVDQVYRDRSILKAVMERYAIKERFQYKTARSNSISYTLECYSKGCEWLMKASNINKPGMFSIRAFNRKHTCPLKYRVYSQRHVTSNLIGGIVKPKFVDYKSKYTPADLKKDVKIDLGVDVNYMLAWRAKEKTLKSLRGTPAGSYAKLTAYLYMMDITYPGAVVVVDGSHLRGSYNGTFVAASTTEGAGHIFPLAYGIIDLESDAAWTWFFEQLKEAYGERSNMCVVSDRNESIIKEE</sequence>